<feature type="domain" description="EF-hand" evidence="13">
    <location>
        <begin position="41"/>
        <end position="76"/>
    </location>
</feature>
<evidence type="ECO:0000256" key="6">
    <source>
        <dbReference type="PROSITE-ProRule" id="PRU00192"/>
    </source>
</evidence>
<dbReference type="InterPro" id="IPR018247">
    <property type="entry name" value="EF_Hand_1_Ca_BS"/>
</dbReference>
<evidence type="ECO:0000256" key="3">
    <source>
        <dbReference type="ARBA" id="ARBA00022490"/>
    </source>
</evidence>
<feature type="compositionally biased region" description="Pro residues" evidence="8">
    <location>
        <begin position="111"/>
        <end position="124"/>
    </location>
</feature>
<dbReference type="Gene3D" id="1.10.238.10">
    <property type="entry name" value="EF-hand"/>
    <property type="match status" value="2"/>
</dbReference>
<dbReference type="InterPro" id="IPR001849">
    <property type="entry name" value="PH_domain"/>
</dbReference>
<feature type="domain" description="SH3" evidence="9">
    <location>
        <begin position="779"/>
        <end position="837"/>
    </location>
</feature>
<feature type="coiled-coil region" evidence="7">
    <location>
        <begin position="1418"/>
        <end position="1445"/>
    </location>
</feature>
<keyword evidence="7" id="KW-0175">Coiled coil</keyword>
<feature type="domain" description="SH3" evidence="9">
    <location>
        <begin position="688"/>
        <end position="749"/>
    </location>
</feature>
<dbReference type="SUPFAM" id="SSF50729">
    <property type="entry name" value="PH domain-like"/>
    <property type="match status" value="1"/>
</dbReference>
<dbReference type="Gene3D" id="2.30.30.40">
    <property type="entry name" value="SH3 Domains"/>
    <property type="match status" value="4"/>
</dbReference>
<dbReference type="GO" id="GO:0006897">
    <property type="term" value="P:endocytosis"/>
    <property type="evidence" value="ECO:0007669"/>
    <property type="project" value="UniProtKB-KW"/>
</dbReference>
<dbReference type="PRINTS" id="PR00452">
    <property type="entry name" value="SH3DOMAIN"/>
</dbReference>
<dbReference type="Pfam" id="PF16652">
    <property type="entry name" value="PH_13"/>
    <property type="match status" value="1"/>
</dbReference>
<dbReference type="CTD" id="35378"/>
<dbReference type="PROSITE" id="PS00018">
    <property type="entry name" value="EF_HAND_1"/>
    <property type="match status" value="2"/>
</dbReference>
<dbReference type="InterPro" id="IPR011993">
    <property type="entry name" value="PH-like_dom_sf"/>
</dbReference>
<feature type="domain" description="SH3" evidence="9">
    <location>
        <begin position="974"/>
        <end position="1037"/>
    </location>
</feature>
<dbReference type="CDD" id="cd11839">
    <property type="entry name" value="SH3_Intersectin_4"/>
    <property type="match status" value="1"/>
</dbReference>
<dbReference type="Pfam" id="PF00168">
    <property type="entry name" value="C2"/>
    <property type="match status" value="1"/>
</dbReference>
<feature type="compositionally biased region" description="Pro residues" evidence="8">
    <location>
        <begin position="143"/>
        <end position="157"/>
    </location>
</feature>
<dbReference type="SMART" id="SM00325">
    <property type="entry name" value="RhoGEF"/>
    <property type="match status" value="1"/>
</dbReference>
<dbReference type="RefSeq" id="XP_022654555.1">
    <property type="nucleotide sequence ID" value="XM_022798820.1"/>
</dbReference>
<dbReference type="Proteomes" id="UP000594260">
    <property type="component" value="Unplaced"/>
</dbReference>
<dbReference type="EnsemblMetazoa" id="XM_022798825">
    <property type="protein sequence ID" value="XP_022654560"/>
    <property type="gene ID" value="LOC111247635"/>
</dbReference>
<dbReference type="InterPro" id="IPR011992">
    <property type="entry name" value="EF-hand-dom_pair"/>
</dbReference>
<evidence type="ECO:0000256" key="7">
    <source>
        <dbReference type="SAM" id="Coils"/>
    </source>
</evidence>
<dbReference type="KEGG" id="vde:111247635"/>
<evidence type="ECO:0000256" key="8">
    <source>
        <dbReference type="SAM" id="MobiDB-lite"/>
    </source>
</evidence>
<dbReference type="OMA" id="DATVYKY"/>
<dbReference type="FunCoup" id="A0A7M7JN64">
    <property type="interactions" value="1576"/>
</dbReference>
<dbReference type="InterPro" id="IPR000219">
    <property type="entry name" value="DH_dom"/>
</dbReference>
<dbReference type="InterPro" id="IPR001452">
    <property type="entry name" value="SH3_domain"/>
</dbReference>
<dbReference type="Pfam" id="PF00018">
    <property type="entry name" value="SH3_1"/>
    <property type="match status" value="2"/>
</dbReference>
<dbReference type="SMART" id="SM00239">
    <property type="entry name" value="C2"/>
    <property type="match status" value="1"/>
</dbReference>
<dbReference type="InterPro" id="IPR036028">
    <property type="entry name" value="SH3-like_dom_sf"/>
</dbReference>
<evidence type="ECO:0000259" key="10">
    <source>
        <dbReference type="PROSITE" id="PS50004"/>
    </source>
</evidence>
<feature type="region of interest" description="Disordered" evidence="8">
    <location>
        <begin position="564"/>
        <end position="590"/>
    </location>
</feature>
<evidence type="ECO:0000259" key="9">
    <source>
        <dbReference type="PROSITE" id="PS50002"/>
    </source>
</evidence>
<dbReference type="EnsemblMetazoa" id="XM_022798824">
    <property type="protein sequence ID" value="XP_022654559"/>
    <property type="gene ID" value="LOC111247635"/>
</dbReference>
<feature type="compositionally biased region" description="Polar residues" evidence="8">
    <location>
        <begin position="1173"/>
        <end position="1196"/>
    </location>
</feature>
<dbReference type="EnsemblMetazoa" id="XM_022798823">
    <property type="protein sequence ID" value="XP_022654558"/>
    <property type="gene ID" value="LOC111247635"/>
</dbReference>
<feature type="compositionally biased region" description="Low complexity" evidence="8">
    <location>
        <begin position="289"/>
        <end position="302"/>
    </location>
</feature>
<protein>
    <recommendedName>
        <fullName evidence="16">Intersectin-1</fullName>
    </recommendedName>
</protein>
<dbReference type="EnsemblMetazoa" id="XM_022798822">
    <property type="protein sequence ID" value="XP_022654557"/>
    <property type="gene ID" value="LOC111247635"/>
</dbReference>
<dbReference type="PROSITE" id="PS50004">
    <property type="entry name" value="C2"/>
    <property type="match status" value="1"/>
</dbReference>
<feature type="region of interest" description="Disordered" evidence="8">
    <location>
        <begin position="137"/>
        <end position="157"/>
    </location>
</feature>
<dbReference type="SMART" id="SM00054">
    <property type="entry name" value="EFh"/>
    <property type="match status" value="2"/>
</dbReference>
<feature type="region of interest" description="Disordered" evidence="8">
    <location>
        <begin position="354"/>
        <end position="423"/>
    </location>
</feature>
<evidence type="ECO:0000259" key="11">
    <source>
        <dbReference type="PROSITE" id="PS50010"/>
    </source>
</evidence>
<feature type="compositionally biased region" description="Low complexity" evidence="8">
    <location>
        <begin position="265"/>
        <end position="275"/>
    </location>
</feature>
<dbReference type="EnsemblMetazoa" id="XM_022798820">
    <property type="protein sequence ID" value="XP_022654555"/>
    <property type="gene ID" value="LOC111247635"/>
</dbReference>
<dbReference type="GeneID" id="111247635"/>
<dbReference type="PANTHER" id="PTHR46006">
    <property type="entry name" value="RHO GUANINE NUCLEOTIDE EXCHANGE FACTOR AT 64C, ISOFORM A"/>
    <property type="match status" value="1"/>
</dbReference>
<dbReference type="InterPro" id="IPR051480">
    <property type="entry name" value="Endocytic_GEF_Adapter"/>
</dbReference>
<feature type="domain" description="SH3" evidence="9">
    <location>
        <begin position="881"/>
        <end position="945"/>
    </location>
</feature>
<dbReference type="GO" id="GO:0005509">
    <property type="term" value="F:calcium ion binding"/>
    <property type="evidence" value="ECO:0007669"/>
    <property type="project" value="InterPro"/>
</dbReference>
<accession>A0A7M7JN64</accession>
<feature type="domain" description="DH" evidence="11">
    <location>
        <begin position="1250"/>
        <end position="1435"/>
    </location>
</feature>
<evidence type="ECO:0000256" key="1">
    <source>
        <dbReference type="ARBA" id="ARBA00004496"/>
    </source>
</evidence>
<dbReference type="Pfam" id="PF00621">
    <property type="entry name" value="RhoGEF"/>
    <property type="match status" value="1"/>
</dbReference>
<evidence type="ECO:0000313" key="14">
    <source>
        <dbReference type="EnsemblMetazoa" id="XP_022654557"/>
    </source>
</evidence>
<dbReference type="GO" id="GO:0035025">
    <property type="term" value="P:positive regulation of Rho protein signal transduction"/>
    <property type="evidence" value="ECO:0007669"/>
    <property type="project" value="TreeGrafter"/>
</dbReference>
<dbReference type="OrthoDB" id="207120at2759"/>
<dbReference type="PROSITE" id="PS50031">
    <property type="entry name" value="EH"/>
    <property type="match status" value="2"/>
</dbReference>
<dbReference type="PANTHER" id="PTHR46006:SF6">
    <property type="entry name" value="INTERSECTIN-2 ISOFORM X1"/>
    <property type="match status" value="1"/>
</dbReference>
<evidence type="ECO:0000259" key="13">
    <source>
        <dbReference type="PROSITE" id="PS50222"/>
    </source>
</evidence>
<dbReference type="Pfam" id="PF07653">
    <property type="entry name" value="SH3_2"/>
    <property type="match status" value="1"/>
</dbReference>
<dbReference type="RefSeq" id="XP_022654556.1">
    <property type="nucleotide sequence ID" value="XM_022798821.1"/>
</dbReference>
<evidence type="ECO:0008006" key="16">
    <source>
        <dbReference type="Google" id="ProtNLM"/>
    </source>
</evidence>
<proteinExistence type="predicted"/>
<keyword evidence="2 6" id="KW-0728">SH3 domain</keyword>
<feature type="domain" description="EH" evidence="12">
    <location>
        <begin position="190"/>
        <end position="279"/>
    </location>
</feature>
<dbReference type="CDD" id="cd00052">
    <property type="entry name" value="EH"/>
    <property type="match status" value="2"/>
</dbReference>
<dbReference type="InterPro" id="IPR002048">
    <property type="entry name" value="EF_hand_dom"/>
</dbReference>
<sequence length="1772" mass="197482">MDTWTIPPEMRAKYDARFEIIQQGGAVTGDVARALFLKSGLPPQVLAKIWALADMDADGRIDKKEFSIALWLIAMKLKGIEVPDRLPASMLAPPPRPPPSADPFVATGATPPRPGPPPPVPPAPALSAMVPPVAIPAAGRVGGPPPKPPPPVNMPPPKPAPPVIPPAPQVVPSSGIGSVQPGEWAVAQQTKLKYTQLFNQHDRQRTGFLTGNQARGILMQTGLPNAVLAQIWQLSDIDTDGRLTSEEFVLAMHLCEQSRSGQQLPTTLPVDLVPPSYRRRNSGARHDSVGSVGSAGSRGISGQEAIVSPPMTQESAELIGSLSVGYATFEDRRRENFEKGQAELERRRQIIVEQQKREQQERERKERDEMLRKQKMRQEQERKRQEELEAERERQRQRTEELEAERKRMQEQKEAARKEMERQRELELQRQRITEMTALKQRTQEGLSLLKRRKLDLCLQVERLSREVGEVNGKMAVQKEEVATAKAFIDGMRPQRDEIMSELSEIKARLKECSDEALLLNQEKLNMQNQLASLKSKAGNKKRELETKIEMARKQLQQLTNEVKNKTAEVEKSEKEVEDKENAKNAANHDESVWVSVAPAKEDKAEDLSKPKWDDPTEVNWGDEAAKTAPVVPPPPTQATMDAWGDTKPSPDVSVGGNWGTDNIAKSWADPNGTTVQAGAISTKKKEEEATKYRAVYKFEARNEDELSFQPGDIIKVTVGEQGEPGWLAGELRGKSGWFPKSYVEPVDGGALTWDSAPAETEVRSTPLDTVEEEPGAGEGEAIYYALYQYNSTEAGDLCFPAGAAIKVTQKNGDWWTGTYNGASGMFPGNYVSADELVNAEPEAVTNVPAAQVATEDERQSEKANGKRSSTPNDSKKSMKKKPEIVVVVANYDASGDGQLNLVKGQLVQVRKKTDGGWWEGEIHYKGKGRKSGWFPASYVKVLAGPGVGEKSATGAAASTLASASSQETSTESVRGEKVKAVYDFQGQQEDELNFVLDEIIVVTNKDDPAWWKGYKASDGPTMEGLFPSNYVEPISGDGDALIKNMLYHPIDNYLPTYTNDPSLANFELCRRPGNNSSVNRRENNQSLTSTVTVEENTYQEIEDLTTYGSQEDSRNGDLYINVADDNAMKSASGTWFHSSVANLYCDIDSLDQQDVANNNELSSITNKMSLQQQLSDYNQRPQSLSLNNGTESKVASSPVKDRPSSLDVKTFSRSLSSQRFSPAKLTHVNYEDILNMIHQNPELDAKEKKRQSSIYELISTEQSYVKDLMLVEKYFVRPMKKSGRVSAEDASRMIANWRELITCSDKILKALKIRQTMSPDHVIVTIGDIIVENTTTLQPYIRFCSRQSQAMQLIQQRTEQDPWFGEICKQFSRNPLVNGLPLTSYLLKPMQRITKYPLLVDKILKNTSSNHPDHCQLSEASRRMAQLCSQINEAVQMVENTERLEWCQGHLLPHSSSSSSSASLSGSSAAVFSSNLQSSCPRIVFNSFTNTLGPRKLLYHGPLVKAKSGKELIGFLFNDFLLLTQPQNKDVAKVNNVFTDDRALKSQYRFYKEPFFIEKLKLNEPIVEGPGTEGLIVLHTEIMDHIGLLNKYELSVRAGGTRERTGWLTKIRQAIANYEEVDRKNRQSSLNQLELMHSGCGRLLVVVQCAKQLTRVSSESQDTFCSLSLGGQTHVTPVVPSSVNPSWNATMQFIVRDLRQEVLCITVLQRQRFSPNEFLGRTEIRVSEVYERRQRSLGVINFTDLRLLEVPSGTVSLRVDLQLFREAPQII</sequence>
<evidence type="ECO:0000313" key="15">
    <source>
        <dbReference type="Proteomes" id="UP000594260"/>
    </source>
</evidence>
<dbReference type="Gene3D" id="2.60.40.150">
    <property type="entry name" value="C2 domain"/>
    <property type="match status" value="1"/>
</dbReference>
<keyword evidence="15" id="KW-1185">Reference proteome</keyword>
<dbReference type="Pfam" id="PF14604">
    <property type="entry name" value="SH3_9"/>
    <property type="match status" value="1"/>
</dbReference>
<dbReference type="SMART" id="SM00326">
    <property type="entry name" value="SH3"/>
    <property type="match status" value="4"/>
</dbReference>
<feature type="region of interest" description="Disordered" evidence="8">
    <location>
        <begin position="1173"/>
        <end position="1206"/>
    </location>
</feature>
<dbReference type="EnsemblMetazoa" id="XM_022798821">
    <property type="protein sequence ID" value="XP_022654556"/>
    <property type="gene ID" value="LOC111247635"/>
</dbReference>
<feature type="compositionally biased region" description="Basic and acidic residues" evidence="8">
    <location>
        <begin position="856"/>
        <end position="865"/>
    </location>
</feature>
<dbReference type="InterPro" id="IPR035899">
    <property type="entry name" value="DBL_dom_sf"/>
</dbReference>
<feature type="domain" description="C2" evidence="10">
    <location>
        <begin position="1625"/>
        <end position="1740"/>
    </location>
</feature>
<evidence type="ECO:0000256" key="5">
    <source>
        <dbReference type="ARBA" id="ARBA00022837"/>
    </source>
</evidence>
<dbReference type="InParanoid" id="A0A7M7JN64"/>
<keyword evidence="3" id="KW-0963">Cytoplasm</keyword>
<feature type="compositionally biased region" description="Pro residues" evidence="8">
    <location>
        <begin position="92"/>
        <end position="101"/>
    </location>
</feature>
<dbReference type="SUPFAM" id="SSF47473">
    <property type="entry name" value="EF-hand"/>
    <property type="match status" value="2"/>
</dbReference>
<feature type="region of interest" description="Disordered" evidence="8">
    <location>
        <begin position="91"/>
        <end position="125"/>
    </location>
</feature>
<dbReference type="PROSITE" id="PS50222">
    <property type="entry name" value="EF_HAND_2"/>
    <property type="match status" value="2"/>
</dbReference>
<dbReference type="SUPFAM" id="SSF50044">
    <property type="entry name" value="SH3-domain"/>
    <property type="match status" value="4"/>
</dbReference>
<dbReference type="GO" id="GO:0005737">
    <property type="term" value="C:cytoplasm"/>
    <property type="evidence" value="ECO:0007669"/>
    <property type="project" value="UniProtKB-SubCell"/>
</dbReference>
<feature type="domain" description="EH" evidence="12">
    <location>
        <begin position="10"/>
        <end position="97"/>
    </location>
</feature>
<dbReference type="PROSITE" id="PS50002">
    <property type="entry name" value="SH3"/>
    <property type="match status" value="4"/>
</dbReference>
<dbReference type="PROSITE" id="PS50010">
    <property type="entry name" value="DH_2"/>
    <property type="match status" value="1"/>
</dbReference>
<evidence type="ECO:0000256" key="4">
    <source>
        <dbReference type="ARBA" id="ARBA00022583"/>
    </source>
</evidence>
<dbReference type="SUPFAM" id="SSF49562">
    <property type="entry name" value="C2 domain (Calcium/lipid-binding domain, CaLB)"/>
    <property type="match status" value="1"/>
</dbReference>
<dbReference type="Gene3D" id="1.20.900.10">
    <property type="entry name" value="Dbl homology (DH) domain"/>
    <property type="match status" value="1"/>
</dbReference>
<dbReference type="RefSeq" id="XP_022654558.1">
    <property type="nucleotide sequence ID" value="XM_022798823.1"/>
</dbReference>
<dbReference type="InterPro" id="IPR035892">
    <property type="entry name" value="C2_domain_sf"/>
</dbReference>
<keyword evidence="4" id="KW-0254">Endocytosis</keyword>
<comment type="subcellular location">
    <subcellularLocation>
        <location evidence="1">Cytoplasm</location>
    </subcellularLocation>
</comment>
<dbReference type="InterPro" id="IPR000008">
    <property type="entry name" value="C2_dom"/>
</dbReference>
<feature type="domain" description="EF-hand" evidence="13">
    <location>
        <begin position="223"/>
        <end position="258"/>
    </location>
</feature>
<organism evidence="14 15">
    <name type="scientific">Varroa destructor</name>
    <name type="common">Honeybee mite</name>
    <dbReference type="NCBI Taxonomy" id="109461"/>
    <lineage>
        <taxon>Eukaryota</taxon>
        <taxon>Metazoa</taxon>
        <taxon>Ecdysozoa</taxon>
        <taxon>Arthropoda</taxon>
        <taxon>Chelicerata</taxon>
        <taxon>Arachnida</taxon>
        <taxon>Acari</taxon>
        <taxon>Parasitiformes</taxon>
        <taxon>Mesostigmata</taxon>
        <taxon>Gamasina</taxon>
        <taxon>Dermanyssoidea</taxon>
        <taxon>Varroidae</taxon>
        <taxon>Varroa</taxon>
    </lineage>
</organism>
<dbReference type="Pfam" id="PF12763">
    <property type="entry name" value="EH"/>
    <property type="match status" value="2"/>
</dbReference>
<feature type="region of interest" description="Disordered" evidence="8">
    <location>
        <begin position="848"/>
        <end position="880"/>
    </location>
</feature>
<dbReference type="CDD" id="cd11836">
    <property type="entry name" value="SH3_Intersectin_1"/>
    <property type="match status" value="1"/>
</dbReference>
<dbReference type="RefSeq" id="XP_022654560.1">
    <property type="nucleotide sequence ID" value="XM_022798825.1"/>
</dbReference>
<dbReference type="Gene3D" id="2.30.29.30">
    <property type="entry name" value="Pleckstrin-homology domain (PH domain)/Phosphotyrosine-binding domain (PTB)"/>
    <property type="match status" value="1"/>
</dbReference>
<dbReference type="SMART" id="SM00027">
    <property type="entry name" value="EH"/>
    <property type="match status" value="2"/>
</dbReference>
<dbReference type="InterPro" id="IPR000261">
    <property type="entry name" value="EH_dom"/>
</dbReference>
<dbReference type="CDD" id="cd00160">
    <property type="entry name" value="RhoGEF"/>
    <property type="match status" value="1"/>
</dbReference>
<dbReference type="RefSeq" id="XP_022654559.1">
    <property type="nucleotide sequence ID" value="XM_022798824.1"/>
</dbReference>
<dbReference type="RefSeq" id="XP_022654557.1">
    <property type="nucleotide sequence ID" value="XM_022798822.1"/>
</dbReference>
<reference evidence="14" key="1">
    <citation type="submission" date="2021-01" db="UniProtKB">
        <authorList>
            <consortium name="EnsemblMetazoa"/>
        </authorList>
    </citation>
    <scope>IDENTIFICATION</scope>
</reference>
<evidence type="ECO:0000256" key="2">
    <source>
        <dbReference type="ARBA" id="ARBA00022443"/>
    </source>
</evidence>
<dbReference type="SUPFAM" id="SSF48065">
    <property type="entry name" value="DBL homology domain (DH-domain)"/>
    <property type="match status" value="1"/>
</dbReference>
<evidence type="ECO:0000259" key="12">
    <source>
        <dbReference type="PROSITE" id="PS50031"/>
    </source>
</evidence>
<name>A0A7M7JN64_VARDE</name>
<dbReference type="GO" id="GO:0005085">
    <property type="term" value="F:guanyl-nucleotide exchange factor activity"/>
    <property type="evidence" value="ECO:0007669"/>
    <property type="project" value="InterPro"/>
</dbReference>
<feature type="region of interest" description="Disordered" evidence="8">
    <location>
        <begin position="265"/>
        <end position="302"/>
    </location>
</feature>
<keyword evidence="5" id="KW-0106">Calcium</keyword>